<comment type="caution">
    <text evidence="3">The sequence shown here is derived from an EMBL/GenBank/DDBJ whole genome shotgun (WGS) entry which is preliminary data.</text>
</comment>
<dbReference type="Proteomes" id="UP001500151">
    <property type="component" value="Unassembled WGS sequence"/>
</dbReference>
<evidence type="ECO:0000313" key="4">
    <source>
        <dbReference type="Proteomes" id="UP001500151"/>
    </source>
</evidence>
<gene>
    <name evidence="3" type="ORF">GCM10010307_21820</name>
</gene>
<evidence type="ECO:0000256" key="2">
    <source>
        <dbReference type="SAM" id="Phobius"/>
    </source>
</evidence>
<proteinExistence type="predicted"/>
<accession>A0ABP6CX64</accession>
<feature type="compositionally biased region" description="Low complexity" evidence="1">
    <location>
        <begin position="62"/>
        <end position="90"/>
    </location>
</feature>
<sequence length="90" mass="9119">MVTGESMRPDTQLRLLVIGAGVGAVGLVTSLVVQFGGHVDPAEPRVPEFPTISGLPSGAPGEPALPDLELPTDLPSLELPSLPEVPGDGS</sequence>
<organism evidence="3 4">
    <name type="scientific">Streptomyces vastus</name>
    <dbReference type="NCBI Taxonomy" id="285451"/>
    <lineage>
        <taxon>Bacteria</taxon>
        <taxon>Bacillati</taxon>
        <taxon>Actinomycetota</taxon>
        <taxon>Actinomycetes</taxon>
        <taxon>Kitasatosporales</taxon>
        <taxon>Streptomycetaceae</taxon>
        <taxon>Streptomyces</taxon>
    </lineage>
</organism>
<keyword evidence="2" id="KW-1133">Transmembrane helix</keyword>
<dbReference type="EMBL" id="BAAASJ010000022">
    <property type="protein sequence ID" value="GAA2630231.1"/>
    <property type="molecule type" value="Genomic_DNA"/>
</dbReference>
<evidence type="ECO:0000313" key="3">
    <source>
        <dbReference type="EMBL" id="GAA2630231.1"/>
    </source>
</evidence>
<feature type="region of interest" description="Disordered" evidence="1">
    <location>
        <begin position="46"/>
        <end position="90"/>
    </location>
</feature>
<keyword evidence="2" id="KW-0472">Membrane</keyword>
<name>A0ABP6CX64_9ACTN</name>
<protein>
    <submittedName>
        <fullName evidence="3">Uncharacterized protein</fullName>
    </submittedName>
</protein>
<reference evidence="4" key="1">
    <citation type="journal article" date="2019" name="Int. J. Syst. Evol. Microbiol.">
        <title>The Global Catalogue of Microorganisms (GCM) 10K type strain sequencing project: providing services to taxonomists for standard genome sequencing and annotation.</title>
        <authorList>
            <consortium name="The Broad Institute Genomics Platform"/>
            <consortium name="The Broad Institute Genome Sequencing Center for Infectious Disease"/>
            <person name="Wu L."/>
            <person name="Ma J."/>
        </authorList>
    </citation>
    <scope>NUCLEOTIDE SEQUENCE [LARGE SCALE GENOMIC DNA]</scope>
    <source>
        <strain evidence="4">JCM 4524</strain>
    </source>
</reference>
<keyword evidence="2" id="KW-0812">Transmembrane</keyword>
<evidence type="ECO:0000256" key="1">
    <source>
        <dbReference type="SAM" id="MobiDB-lite"/>
    </source>
</evidence>
<feature type="transmembrane region" description="Helical" evidence="2">
    <location>
        <begin position="15"/>
        <end position="35"/>
    </location>
</feature>
<keyword evidence="4" id="KW-1185">Reference proteome</keyword>